<dbReference type="PANTHER" id="PTHR36393">
    <property type="entry name" value="SULFATE ADENYLYLTRANSFERASE SUBUNIT"/>
    <property type="match status" value="1"/>
</dbReference>
<dbReference type="Proteomes" id="UP000235220">
    <property type="component" value="Chromosome 3"/>
</dbReference>
<name>A0A2I4DQX2_JUGRE</name>
<dbReference type="PANTHER" id="PTHR36393:SF1">
    <property type="entry name" value="SULFATE ADENYLYLTRANSFERASE SUBUNIT"/>
    <property type="match status" value="1"/>
</dbReference>
<dbReference type="AlphaFoldDB" id="A0A2I4DQX2"/>
<evidence type="ECO:0000256" key="2">
    <source>
        <dbReference type="SAM" id="Phobius"/>
    </source>
</evidence>
<dbReference type="KEGG" id="jre:108982590"/>
<keyword evidence="2" id="KW-0812">Transmembrane</keyword>
<keyword evidence="2" id="KW-1133">Transmembrane helix</keyword>
<dbReference type="STRING" id="51240.A0A2I4DQX2"/>
<dbReference type="RefSeq" id="XP_018809548.2">
    <property type="nucleotide sequence ID" value="XM_018954003.2"/>
</dbReference>
<dbReference type="GeneID" id="108982590"/>
<keyword evidence="2" id="KW-0472">Membrane</keyword>
<reference evidence="4" key="1">
    <citation type="submission" date="2025-08" db="UniProtKB">
        <authorList>
            <consortium name="RefSeq"/>
        </authorList>
    </citation>
    <scope>IDENTIFICATION</scope>
    <source>
        <tissue evidence="4">Leaves</tissue>
    </source>
</reference>
<protein>
    <submittedName>
        <fullName evidence="4">Uncharacterized protein LOC108982590</fullName>
    </submittedName>
</protein>
<feature type="transmembrane region" description="Helical" evidence="2">
    <location>
        <begin position="128"/>
        <end position="159"/>
    </location>
</feature>
<organism evidence="3 4">
    <name type="scientific">Juglans regia</name>
    <name type="common">English walnut</name>
    <dbReference type="NCBI Taxonomy" id="51240"/>
    <lineage>
        <taxon>Eukaryota</taxon>
        <taxon>Viridiplantae</taxon>
        <taxon>Streptophyta</taxon>
        <taxon>Embryophyta</taxon>
        <taxon>Tracheophyta</taxon>
        <taxon>Spermatophyta</taxon>
        <taxon>Magnoliopsida</taxon>
        <taxon>eudicotyledons</taxon>
        <taxon>Gunneridae</taxon>
        <taxon>Pentapetalae</taxon>
        <taxon>rosids</taxon>
        <taxon>fabids</taxon>
        <taxon>Fagales</taxon>
        <taxon>Juglandaceae</taxon>
        <taxon>Juglans</taxon>
    </lineage>
</organism>
<evidence type="ECO:0000313" key="3">
    <source>
        <dbReference type="Proteomes" id="UP000235220"/>
    </source>
</evidence>
<feature type="compositionally biased region" description="Polar residues" evidence="1">
    <location>
        <begin position="1"/>
        <end position="20"/>
    </location>
</feature>
<accession>A0A2I4DQX2</accession>
<gene>
    <name evidence="4" type="primary">LOC108982590</name>
</gene>
<proteinExistence type="predicted"/>
<feature type="region of interest" description="Disordered" evidence="1">
    <location>
        <begin position="1"/>
        <end position="37"/>
    </location>
</feature>
<dbReference type="FunCoup" id="A0A2I4DQX2">
    <property type="interactions" value="1415"/>
</dbReference>
<dbReference type="OrthoDB" id="2017354at2759"/>
<evidence type="ECO:0000313" key="4">
    <source>
        <dbReference type="RefSeq" id="XP_018809548.2"/>
    </source>
</evidence>
<dbReference type="Gramene" id="Jr03_12400_p1">
    <property type="protein sequence ID" value="cds.Jr03_12400_p1"/>
    <property type="gene ID" value="Jr03_12400"/>
</dbReference>
<keyword evidence="3" id="KW-1185">Reference proteome</keyword>
<sequence length="209" mass="23199">MAQFLSLSAPNPTVSSSTGSGLPRTRHTLSSRHENTSQSWSSLQKELHCNGRVSCIFSGNRKEEQARKALESALGGKRDEFEKWNKEIKQREEAGGGGDAGGGGWFGWGRRFGWSNDDHFWQEAQQAILTLLGIIVMYLIVAKGELLLAVIINPLLYALRGPRNALSFITSRILGKTSLDSRVDFDTTKKGDYSQISAKERVLRKWGSQ</sequence>
<evidence type="ECO:0000256" key="1">
    <source>
        <dbReference type="SAM" id="MobiDB-lite"/>
    </source>
</evidence>